<dbReference type="AlphaFoldDB" id="A0A0E9VKN5"/>
<proteinExistence type="predicted"/>
<reference evidence="1" key="2">
    <citation type="journal article" date="2015" name="Fish Shellfish Immunol.">
        <title>Early steps in the European eel (Anguilla anguilla)-Vibrio vulnificus interaction in the gills: Role of the RtxA13 toxin.</title>
        <authorList>
            <person name="Callol A."/>
            <person name="Pajuelo D."/>
            <person name="Ebbesson L."/>
            <person name="Teles M."/>
            <person name="MacKenzie S."/>
            <person name="Amaro C."/>
        </authorList>
    </citation>
    <scope>NUCLEOTIDE SEQUENCE</scope>
</reference>
<reference evidence="1" key="1">
    <citation type="submission" date="2014-11" db="EMBL/GenBank/DDBJ databases">
        <authorList>
            <person name="Amaro Gonzalez C."/>
        </authorList>
    </citation>
    <scope>NUCLEOTIDE SEQUENCE</scope>
</reference>
<dbReference type="EMBL" id="GBXM01029991">
    <property type="protein sequence ID" value="JAH78586.1"/>
    <property type="molecule type" value="Transcribed_RNA"/>
</dbReference>
<organism evidence="1">
    <name type="scientific">Anguilla anguilla</name>
    <name type="common">European freshwater eel</name>
    <name type="synonym">Muraena anguilla</name>
    <dbReference type="NCBI Taxonomy" id="7936"/>
    <lineage>
        <taxon>Eukaryota</taxon>
        <taxon>Metazoa</taxon>
        <taxon>Chordata</taxon>
        <taxon>Craniata</taxon>
        <taxon>Vertebrata</taxon>
        <taxon>Euteleostomi</taxon>
        <taxon>Actinopterygii</taxon>
        <taxon>Neopterygii</taxon>
        <taxon>Teleostei</taxon>
        <taxon>Anguilliformes</taxon>
        <taxon>Anguillidae</taxon>
        <taxon>Anguilla</taxon>
    </lineage>
</organism>
<protein>
    <submittedName>
        <fullName evidence="1">Uncharacterized protein</fullName>
    </submittedName>
</protein>
<accession>A0A0E9VKN5</accession>
<name>A0A0E9VKN5_ANGAN</name>
<evidence type="ECO:0000313" key="1">
    <source>
        <dbReference type="EMBL" id="JAH78586.1"/>
    </source>
</evidence>
<sequence length="19" mass="2165">MCYMTMTQLMSLGENPSNL</sequence>